<dbReference type="GO" id="GO:0002768">
    <property type="term" value="P:immune response-regulating cell surface receptor signaling pathway"/>
    <property type="evidence" value="ECO:0007669"/>
    <property type="project" value="TreeGrafter"/>
</dbReference>
<dbReference type="AlphaFoldDB" id="A0A4W5K651"/>
<dbReference type="Gene3D" id="2.10.50.10">
    <property type="entry name" value="Tumor Necrosis Factor Receptor, subunit A, domain 2"/>
    <property type="match status" value="2"/>
</dbReference>
<reference evidence="4" key="1">
    <citation type="submission" date="2018-06" db="EMBL/GenBank/DDBJ databases">
        <title>Genome assembly of Danube salmon.</title>
        <authorList>
            <person name="Macqueen D.J."/>
            <person name="Gundappa M.K."/>
        </authorList>
    </citation>
    <scope>NUCLEOTIDE SEQUENCE [LARGE SCALE GENOMIC DNA]</scope>
</reference>
<dbReference type="GeneTree" id="ENSGT00940000179150"/>
<dbReference type="PANTHER" id="PTHR46875:SF3">
    <property type="entry name" value="CD40 MOLECULE, TNF RECEPTOR SUPERFAMILY MEMBER 5"/>
    <property type="match status" value="1"/>
</dbReference>
<organism evidence="3 4">
    <name type="scientific">Hucho hucho</name>
    <name type="common">huchen</name>
    <dbReference type="NCBI Taxonomy" id="62062"/>
    <lineage>
        <taxon>Eukaryota</taxon>
        <taxon>Metazoa</taxon>
        <taxon>Chordata</taxon>
        <taxon>Craniata</taxon>
        <taxon>Vertebrata</taxon>
        <taxon>Euteleostomi</taxon>
        <taxon>Actinopterygii</taxon>
        <taxon>Neopterygii</taxon>
        <taxon>Teleostei</taxon>
        <taxon>Protacanthopterygii</taxon>
        <taxon>Salmoniformes</taxon>
        <taxon>Salmonidae</taxon>
        <taxon>Salmoninae</taxon>
        <taxon>Hucho</taxon>
    </lineage>
</organism>
<evidence type="ECO:0000313" key="3">
    <source>
        <dbReference type="Ensembl" id="ENSHHUP00000005955.1"/>
    </source>
</evidence>
<dbReference type="GO" id="GO:0035631">
    <property type="term" value="C:CD40 receptor complex"/>
    <property type="evidence" value="ECO:0007669"/>
    <property type="project" value="TreeGrafter"/>
</dbReference>
<evidence type="ECO:0000259" key="2">
    <source>
        <dbReference type="SMART" id="SM00208"/>
    </source>
</evidence>
<dbReference type="InterPro" id="IPR052135">
    <property type="entry name" value="TNFRSF5"/>
</dbReference>
<evidence type="ECO:0000313" key="4">
    <source>
        <dbReference type="Proteomes" id="UP000314982"/>
    </source>
</evidence>
<keyword evidence="4" id="KW-1185">Reference proteome</keyword>
<dbReference type="SMART" id="SM00208">
    <property type="entry name" value="TNFR"/>
    <property type="match status" value="1"/>
</dbReference>
<accession>A0A4W5K651</accession>
<keyword evidence="1" id="KW-1133">Transmembrane helix</keyword>
<feature type="transmembrane region" description="Helical" evidence="1">
    <location>
        <begin position="166"/>
        <end position="185"/>
    </location>
</feature>
<protein>
    <recommendedName>
        <fullName evidence="2">TNFR-Cys domain-containing protein</fullName>
    </recommendedName>
</protein>
<dbReference type="Proteomes" id="UP000314982">
    <property type="component" value="Unassembled WGS sequence"/>
</dbReference>
<name>A0A4W5K651_9TELE</name>
<dbReference type="Ensembl" id="ENSHHUT00000006139.1">
    <property type="protein sequence ID" value="ENSHHUP00000005955.1"/>
    <property type="gene ID" value="ENSHHUG00000003674.1"/>
</dbReference>
<dbReference type="PANTHER" id="PTHR46875">
    <property type="entry name" value="TUMOR NECROSIS FACTOR RECEPTOR SUPERFAMILY MEMBER 5"/>
    <property type="match status" value="1"/>
</dbReference>
<dbReference type="STRING" id="62062.ENSHHUP00000005955"/>
<keyword evidence="1" id="KW-0812">Transmembrane</keyword>
<feature type="domain" description="TNFR-Cys" evidence="2">
    <location>
        <begin position="114"/>
        <end position="153"/>
    </location>
</feature>
<proteinExistence type="predicted"/>
<dbReference type="GO" id="GO:0009897">
    <property type="term" value="C:external side of plasma membrane"/>
    <property type="evidence" value="ECO:0007669"/>
    <property type="project" value="TreeGrafter"/>
</dbReference>
<dbReference type="SUPFAM" id="SSF57586">
    <property type="entry name" value="TNF receptor-like"/>
    <property type="match status" value="2"/>
</dbReference>
<feature type="transmembrane region" description="Helical" evidence="1">
    <location>
        <begin position="19"/>
        <end position="36"/>
    </location>
</feature>
<sequence>LQDICRTLPFPLTRSSSDSVQQVTIMLLLLVMVYVVRLSEACGTANDCCMCPPGTRLGEGGTCDDPQCTPCQSDEYMTSYNREKICHLQPYCDPNLNFETRGYCDGTKRHTCRCKDGFHCSNSDFCILCIPHSTCQERFVPIVPGNHTHDVVCGPTPDQPTLVNPVNSLLLFCLIPVSAVVVGIIG</sequence>
<dbReference type="InterPro" id="IPR001368">
    <property type="entry name" value="TNFR/NGFR_Cys_rich_reg"/>
</dbReference>
<evidence type="ECO:0000256" key="1">
    <source>
        <dbReference type="SAM" id="Phobius"/>
    </source>
</evidence>
<keyword evidence="1" id="KW-0472">Membrane</keyword>
<reference evidence="3" key="2">
    <citation type="submission" date="2025-08" db="UniProtKB">
        <authorList>
            <consortium name="Ensembl"/>
        </authorList>
    </citation>
    <scope>IDENTIFICATION</scope>
</reference>
<reference evidence="3" key="3">
    <citation type="submission" date="2025-09" db="UniProtKB">
        <authorList>
            <consortium name="Ensembl"/>
        </authorList>
    </citation>
    <scope>IDENTIFICATION</scope>
</reference>